<dbReference type="PRINTS" id="PR00082">
    <property type="entry name" value="GLFDHDRGNASE"/>
</dbReference>
<dbReference type="InterPro" id="IPR006096">
    <property type="entry name" value="Glu/Leu/Phe/Val/Trp_DH_C"/>
</dbReference>
<dbReference type="InterPro" id="IPR006097">
    <property type="entry name" value="Glu/Leu/Phe/Val/Trp_DH_dimer"/>
</dbReference>
<evidence type="ECO:0000313" key="10">
    <source>
        <dbReference type="Proteomes" id="UP000664654"/>
    </source>
</evidence>
<evidence type="ECO:0000256" key="1">
    <source>
        <dbReference type="ARBA" id="ARBA00003868"/>
    </source>
</evidence>
<dbReference type="PIRSF" id="PIRSF000188">
    <property type="entry name" value="Phe_leu_dh"/>
    <property type="match status" value="1"/>
</dbReference>
<dbReference type="SUPFAM" id="SSF51735">
    <property type="entry name" value="NAD(P)-binding Rossmann-fold domains"/>
    <property type="match status" value="1"/>
</dbReference>
<organism evidence="9 10">
    <name type="scientific">Bowmanella dokdonensis</name>
    <dbReference type="NCBI Taxonomy" id="751969"/>
    <lineage>
        <taxon>Bacteria</taxon>
        <taxon>Pseudomonadati</taxon>
        <taxon>Pseudomonadota</taxon>
        <taxon>Gammaproteobacteria</taxon>
        <taxon>Alteromonadales</taxon>
        <taxon>Alteromonadaceae</taxon>
        <taxon>Bowmanella</taxon>
    </lineage>
</organism>
<sequence length="350" mass="37826">MSVFDHKAYDNHEKVAFFHDAKSGLKAIIAVHNTNLGPALGGCRMWPYASSEEALTDVLRLSKGMSYKSAMANLELGGGKSVIIGDPRKLKTDEMMLAMGEFVQSLGGKYITAEDSGIAVKDLKLMAQRSDYIAGTQAKYRYDGGEADGNPAPSTAYGVFVGLRSSVRHALKTDLNGVSVAIQGLGHVGYRLAEHLHREGAKLFVTDIYPDNLDKAAQELGATVVSPDEIFALDVDVLAPCAMGAVINDNSISLLKAKVVAGAANNQLAEERHGQILKDKGILYAPDYVINAGGVIDIFHQKMDSSAEAMRKHIEGIGDTLVEIYQRSEEQNLPTNIEANRMAEERFLAK</sequence>
<keyword evidence="4 6" id="KW-0520">NAD</keyword>
<dbReference type="Proteomes" id="UP000664654">
    <property type="component" value="Unassembled WGS sequence"/>
</dbReference>
<evidence type="ECO:0000256" key="5">
    <source>
        <dbReference type="PIRSR" id="PIRSR000188-1"/>
    </source>
</evidence>
<dbReference type="InterPro" id="IPR033524">
    <property type="entry name" value="Glu/Leu/Phe/Val_DH_AS"/>
</dbReference>
<accession>A0A939DLF5</accession>
<dbReference type="Gene3D" id="3.40.50.10860">
    <property type="entry name" value="Leucine Dehydrogenase, chain A, domain 1"/>
    <property type="match status" value="1"/>
</dbReference>
<comment type="function">
    <text evidence="1">Catalyzes the reversible oxidative deamination of glutamate to alpha-ketoglutarate and ammonia.</text>
</comment>
<dbReference type="RefSeq" id="WP_206573013.1">
    <property type="nucleotide sequence ID" value="NZ_JAFKCV010000003.1"/>
</dbReference>
<protein>
    <submittedName>
        <fullName evidence="9">Glu/Leu/Phe/Val dehydrogenase</fullName>
    </submittedName>
</protein>
<evidence type="ECO:0000313" key="9">
    <source>
        <dbReference type="EMBL" id="MBN7824899.1"/>
    </source>
</evidence>
<dbReference type="AlphaFoldDB" id="A0A939DLF5"/>
<dbReference type="Pfam" id="PF02812">
    <property type="entry name" value="ELFV_dehydrog_N"/>
    <property type="match status" value="1"/>
</dbReference>
<dbReference type="InterPro" id="IPR046346">
    <property type="entry name" value="Aminoacid_DH-like_N_sf"/>
</dbReference>
<evidence type="ECO:0000259" key="8">
    <source>
        <dbReference type="SMART" id="SM00839"/>
    </source>
</evidence>
<name>A0A939DLF5_9ALTE</name>
<dbReference type="PROSITE" id="PS00074">
    <property type="entry name" value="GLFV_DEHYDROGENASE"/>
    <property type="match status" value="1"/>
</dbReference>
<dbReference type="PANTHER" id="PTHR42722">
    <property type="entry name" value="LEUCINE DEHYDROGENASE"/>
    <property type="match status" value="1"/>
</dbReference>
<keyword evidence="6" id="KW-0547">Nucleotide-binding</keyword>
<dbReference type="InterPro" id="IPR006095">
    <property type="entry name" value="Glu/Leu/Phe/Val/Trp_DH"/>
</dbReference>
<dbReference type="SMART" id="SM00839">
    <property type="entry name" value="ELFV_dehydrog"/>
    <property type="match status" value="1"/>
</dbReference>
<dbReference type="Pfam" id="PF00208">
    <property type="entry name" value="ELFV_dehydrog"/>
    <property type="match status" value="2"/>
</dbReference>
<dbReference type="PANTHER" id="PTHR42722:SF1">
    <property type="entry name" value="VALINE DEHYDROGENASE"/>
    <property type="match status" value="1"/>
</dbReference>
<dbReference type="CDD" id="cd01075">
    <property type="entry name" value="NAD_bind_Leu_Phe_Val_DH"/>
    <property type="match status" value="1"/>
</dbReference>
<feature type="active site" description="Proton donor/acceptor" evidence="5">
    <location>
        <position position="80"/>
    </location>
</feature>
<dbReference type="Gene3D" id="3.40.50.720">
    <property type="entry name" value="NAD(P)-binding Rossmann-like Domain"/>
    <property type="match status" value="1"/>
</dbReference>
<dbReference type="GO" id="GO:0016639">
    <property type="term" value="F:oxidoreductase activity, acting on the CH-NH2 group of donors, NAD or NADP as acceptor"/>
    <property type="evidence" value="ECO:0007669"/>
    <property type="project" value="InterPro"/>
</dbReference>
<keyword evidence="3 7" id="KW-0560">Oxidoreductase</keyword>
<dbReference type="GO" id="GO:0006520">
    <property type="term" value="P:amino acid metabolic process"/>
    <property type="evidence" value="ECO:0007669"/>
    <property type="project" value="InterPro"/>
</dbReference>
<dbReference type="InterPro" id="IPR036291">
    <property type="entry name" value="NAD(P)-bd_dom_sf"/>
</dbReference>
<dbReference type="EMBL" id="JAFKCV010000003">
    <property type="protein sequence ID" value="MBN7824899.1"/>
    <property type="molecule type" value="Genomic_DNA"/>
</dbReference>
<dbReference type="InterPro" id="IPR016211">
    <property type="entry name" value="Glu/Phe/Leu/Val/Trp_DH_bac/arc"/>
</dbReference>
<reference evidence="9" key="1">
    <citation type="submission" date="2021-03" db="EMBL/GenBank/DDBJ databases">
        <title>novel species isolated from a fishpond in China.</title>
        <authorList>
            <person name="Lu H."/>
            <person name="Cai Z."/>
        </authorList>
    </citation>
    <scope>NUCLEOTIDE SEQUENCE</scope>
    <source>
        <strain evidence="9">JCM 30855</strain>
    </source>
</reference>
<comment type="caution">
    <text evidence="9">The sequence shown here is derived from an EMBL/GenBank/DDBJ whole genome shotgun (WGS) entry which is preliminary data.</text>
</comment>
<evidence type="ECO:0000256" key="2">
    <source>
        <dbReference type="ARBA" id="ARBA00006382"/>
    </source>
</evidence>
<dbReference type="SUPFAM" id="SSF53223">
    <property type="entry name" value="Aminoacid dehydrogenase-like, N-terminal domain"/>
    <property type="match status" value="1"/>
</dbReference>
<gene>
    <name evidence="9" type="ORF">J0A66_06635</name>
</gene>
<dbReference type="FunFam" id="3.40.50.10860:FF:000010">
    <property type="entry name" value="Leucine dehydrogenase"/>
    <property type="match status" value="1"/>
</dbReference>
<evidence type="ECO:0000256" key="3">
    <source>
        <dbReference type="ARBA" id="ARBA00023002"/>
    </source>
</evidence>
<comment type="similarity">
    <text evidence="2 7">Belongs to the Glu/Leu/Phe/Val dehydrogenases family.</text>
</comment>
<evidence type="ECO:0000256" key="6">
    <source>
        <dbReference type="PIRSR" id="PIRSR000188-2"/>
    </source>
</evidence>
<feature type="domain" description="Glutamate/phenylalanine/leucine/valine/L-tryptophan dehydrogenase C-terminal" evidence="8">
    <location>
        <begin position="149"/>
        <end position="350"/>
    </location>
</feature>
<evidence type="ECO:0000256" key="4">
    <source>
        <dbReference type="ARBA" id="ARBA00023027"/>
    </source>
</evidence>
<feature type="binding site" evidence="6">
    <location>
        <begin position="184"/>
        <end position="189"/>
    </location>
    <ligand>
        <name>NAD(+)</name>
        <dbReference type="ChEBI" id="CHEBI:57540"/>
    </ligand>
</feature>
<dbReference type="GO" id="GO:0000166">
    <property type="term" value="F:nucleotide binding"/>
    <property type="evidence" value="ECO:0007669"/>
    <property type="project" value="UniProtKB-KW"/>
</dbReference>
<keyword evidence="10" id="KW-1185">Reference proteome</keyword>
<proteinExistence type="inferred from homology"/>
<evidence type="ECO:0000256" key="7">
    <source>
        <dbReference type="RuleBase" id="RU004417"/>
    </source>
</evidence>